<evidence type="ECO:0000256" key="6">
    <source>
        <dbReference type="ARBA" id="ARBA00022792"/>
    </source>
</evidence>
<evidence type="ECO:0000256" key="7">
    <source>
        <dbReference type="ARBA" id="ARBA00022989"/>
    </source>
</evidence>
<evidence type="ECO:0000256" key="3">
    <source>
        <dbReference type="ARBA" id="ARBA00022448"/>
    </source>
</evidence>
<feature type="repeat" description="Solcar" evidence="10">
    <location>
        <begin position="102"/>
        <end position="188"/>
    </location>
</feature>
<keyword evidence="4 10" id="KW-0812">Transmembrane</keyword>
<evidence type="ECO:0000256" key="10">
    <source>
        <dbReference type="PROSITE-ProRule" id="PRU00282"/>
    </source>
</evidence>
<dbReference type="GO" id="GO:0071913">
    <property type="term" value="F:citrate secondary active transmembrane transporter activity"/>
    <property type="evidence" value="ECO:0007669"/>
    <property type="project" value="TreeGrafter"/>
</dbReference>
<dbReference type="GO" id="GO:0006843">
    <property type="term" value="P:mitochondrial citrate transmembrane transport"/>
    <property type="evidence" value="ECO:0007669"/>
    <property type="project" value="TreeGrafter"/>
</dbReference>
<name>A0A6G1HUV6_9PEZI</name>
<dbReference type="PANTHER" id="PTHR45788:SF4">
    <property type="entry name" value="TRICARBOXYLATE TRANSPORT PROTEIN, MITOCHONDRIAL"/>
    <property type="match status" value="1"/>
</dbReference>
<comment type="similarity">
    <text evidence="2 11">Belongs to the mitochondrial carrier (TC 2.A.29) family.</text>
</comment>
<gene>
    <name evidence="12" type="ORF">EJ06DRAFT_510934</name>
</gene>
<dbReference type="InterPro" id="IPR023395">
    <property type="entry name" value="MCP_dom_sf"/>
</dbReference>
<dbReference type="FunFam" id="1.50.40.10:FF:000092">
    <property type="entry name" value="Mitochondrial tricarboxylate transporter"/>
    <property type="match status" value="1"/>
</dbReference>
<dbReference type="PROSITE" id="PS50920">
    <property type="entry name" value="SOLCAR"/>
    <property type="match status" value="3"/>
</dbReference>
<evidence type="ECO:0000313" key="13">
    <source>
        <dbReference type="Proteomes" id="UP000799640"/>
    </source>
</evidence>
<evidence type="ECO:0000256" key="2">
    <source>
        <dbReference type="ARBA" id="ARBA00006375"/>
    </source>
</evidence>
<dbReference type="FunFam" id="1.50.40.10:FF:000064">
    <property type="entry name" value="Mitochondrial tricarboxylate transporter (Ctp)"/>
    <property type="match status" value="1"/>
</dbReference>
<evidence type="ECO:0000256" key="1">
    <source>
        <dbReference type="ARBA" id="ARBA00004448"/>
    </source>
</evidence>
<evidence type="ECO:0000256" key="11">
    <source>
        <dbReference type="RuleBase" id="RU000488"/>
    </source>
</evidence>
<dbReference type="Pfam" id="PF00153">
    <property type="entry name" value="Mito_carr"/>
    <property type="match status" value="3"/>
</dbReference>
<feature type="repeat" description="Solcar" evidence="10">
    <location>
        <begin position="12"/>
        <end position="91"/>
    </location>
</feature>
<keyword evidence="7" id="KW-1133">Transmembrane helix</keyword>
<keyword evidence="3 11" id="KW-0813">Transport</keyword>
<dbReference type="InterPro" id="IPR049563">
    <property type="entry name" value="TXTP-like"/>
</dbReference>
<dbReference type="Proteomes" id="UP000799640">
    <property type="component" value="Unassembled WGS sequence"/>
</dbReference>
<dbReference type="EMBL" id="ML996696">
    <property type="protein sequence ID" value="KAF2399838.1"/>
    <property type="molecule type" value="Genomic_DNA"/>
</dbReference>
<proteinExistence type="inferred from homology"/>
<keyword evidence="13" id="KW-1185">Reference proteome</keyword>
<dbReference type="GO" id="GO:0005743">
    <property type="term" value="C:mitochondrial inner membrane"/>
    <property type="evidence" value="ECO:0007669"/>
    <property type="project" value="UniProtKB-SubCell"/>
</dbReference>
<keyword evidence="6" id="KW-0999">Mitochondrion inner membrane</keyword>
<dbReference type="AlphaFoldDB" id="A0A6G1HUV6"/>
<sequence>MATTTADQKKKTSVLRSVIAGSMAGATEIAITYPAEFAKTRTQLNRRLPDGKKLPWPPFGAQWYAGCTTLIIGNSAKAGIRFVAFDTYKAFFADANGKVSGPGNVIAGFGAGVTESLFAVTPFESIKTQLIDDRKRAQPRMRGFLHGSKVIWQEKGVRGFFQGFVPTTARQAANSATRFGSYTSLKQLAQGYVAPGEKLGAVSTFGIGAMAGVITVYVTMPLDTVKTRMQSIEARAEYKNSFVCAARIFKEEGVLTFWSGAVPRLARLIMSGGIVFTMYEKTLELMDKFDPKGKYI</sequence>
<evidence type="ECO:0000256" key="8">
    <source>
        <dbReference type="ARBA" id="ARBA00023128"/>
    </source>
</evidence>
<dbReference type="InterPro" id="IPR018108">
    <property type="entry name" value="MCP_transmembrane"/>
</dbReference>
<feature type="repeat" description="Solcar" evidence="10">
    <location>
        <begin position="199"/>
        <end position="285"/>
    </location>
</feature>
<keyword evidence="9 10" id="KW-0472">Membrane</keyword>
<keyword evidence="5" id="KW-0677">Repeat</keyword>
<dbReference type="Gene3D" id="1.50.40.10">
    <property type="entry name" value="Mitochondrial carrier domain"/>
    <property type="match status" value="2"/>
</dbReference>
<dbReference type="OrthoDB" id="44467at2759"/>
<dbReference type="PANTHER" id="PTHR45788">
    <property type="entry name" value="SUCCINATE/FUMARATE MITOCHONDRIAL TRANSPORTER-RELATED"/>
    <property type="match status" value="1"/>
</dbReference>
<evidence type="ECO:0000256" key="4">
    <source>
        <dbReference type="ARBA" id="ARBA00022692"/>
    </source>
</evidence>
<evidence type="ECO:0000256" key="9">
    <source>
        <dbReference type="ARBA" id="ARBA00023136"/>
    </source>
</evidence>
<comment type="subcellular location">
    <subcellularLocation>
        <location evidence="1">Mitochondrion inner membrane</location>
        <topology evidence="1">Multi-pass membrane protein</topology>
    </subcellularLocation>
</comment>
<protein>
    <submittedName>
        <fullName evidence="12">Mitochondrial carrier</fullName>
    </submittedName>
</protein>
<evidence type="ECO:0000313" key="12">
    <source>
        <dbReference type="EMBL" id="KAF2399838.1"/>
    </source>
</evidence>
<keyword evidence="8" id="KW-0496">Mitochondrion</keyword>
<reference evidence="12" key="1">
    <citation type="journal article" date="2020" name="Stud. Mycol.">
        <title>101 Dothideomycetes genomes: a test case for predicting lifestyles and emergence of pathogens.</title>
        <authorList>
            <person name="Haridas S."/>
            <person name="Albert R."/>
            <person name="Binder M."/>
            <person name="Bloem J."/>
            <person name="Labutti K."/>
            <person name="Salamov A."/>
            <person name="Andreopoulos B."/>
            <person name="Baker S."/>
            <person name="Barry K."/>
            <person name="Bills G."/>
            <person name="Bluhm B."/>
            <person name="Cannon C."/>
            <person name="Castanera R."/>
            <person name="Culley D."/>
            <person name="Daum C."/>
            <person name="Ezra D."/>
            <person name="Gonzalez J."/>
            <person name="Henrissat B."/>
            <person name="Kuo A."/>
            <person name="Liang C."/>
            <person name="Lipzen A."/>
            <person name="Lutzoni F."/>
            <person name="Magnuson J."/>
            <person name="Mondo S."/>
            <person name="Nolan M."/>
            <person name="Ohm R."/>
            <person name="Pangilinan J."/>
            <person name="Park H.-J."/>
            <person name="Ramirez L."/>
            <person name="Alfaro M."/>
            <person name="Sun H."/>
            <person name="Tritt A."/>
            <person name="Yoshinaga Y."/>
            <person name="Zwiers L.-H."/>
            <person name="Turgeon B."/>
            <person name="Goodwin S."/>
            <person name="Spatafora J."/>
            <person name="Crous P."/>
            <person name="Grigoriev I."/>
        </authorList>
    </citation>
    <scope>NUCLEOTIDE SEQUENCE</scope>
    <source>
        <strain evidence="12">CBS 262.69</strain>
    </source>
</reference>
<accession>A0A6G1HUV6</accession>
<organism evidence="12 13">
    <name type="scientific">Trichodelitschia bisporula</name>
    <dbReference type="NCBI Taxonomy" id="703511"/>
    <lineage>
        <taxon>Eukaryota</taxon>
        <taxon>Fungi</taxon>
        <taxon>Dikarya</taxon>
        <taxon>Ascomycota</taxon>
        <taxon>Pezizomycotina</taxon>
        <taxon>Dothideomycetes</taxon>
        <taxon>Dothideomycetes incertae sedis</taxon>
        <taxon>Phaeotrichales</taxon>
        <taxon>Phaeotrichaceae</taxon>
        <taxon>Trichodelitschia</taxon>
    </lineage>
</organism>
<evidence type="ECO:0000256" key="5">
    <source>
        <dbReference type="ARBA" id="ARBA00022737"/>
    </source>
</evidence>
<dbReference type="SUPFAM" id="SSF103506">
    <property type="entry name" value="Mitochondrial carrier"/>
    <property type="match status" value="1"/>
</dbReference>